<sequence length="367" mass="41446">MTSSTGMTSRFEYSNSHIPIIKPCCDPFTPCDFTEYEFMARTYIQSNEALLLSKHVACLSLGFKDPLVRDWFMADMTRLCSLTLTNFLSELRAAFLPRDWDRKMKDSILATYQGVDEPVIVRITRLRSKNTFLRNTAHHLSNHELLEHFKSHLNNHLSSIHLRDTDAPMEDDLMQWILLIRCLEETGDDADRDSESDITTTTAVPATPTDPRLHKRDPDLSPKRATTSPPLPPSPIPRTNNVPKSSSLSSLPPPPSSPTLLLRVHSRSLPDRPKFDPYPSLPSLTNEQRHFLRSRQGCFRCRRIGVRHAGGECHGEPNPASHRGIMLPDGLGLARDAPRQRHSEGGSPTLAYPDDGHDDRRRKYGTG</sequence>
<name>A0AA39MMF6_ARMTA</name>
<evidence type="ECO:0000256" key="1">
    <source>
        <dbReference type="SAM" id="MobiDB-lite"/>
    </source>
</evidence>
<feature type="region of interest" description="Disordered" evidence="1">
    <location>
        <begin position="188"/>
        <end position="261"/>
    </location>
</feature>
<feature type="compositionally biased region" description="Low complexity" evidence="1">
    <location>
        <begin position="199"/>
        <end position="209"/>
    </location>
</feature>
<gene>
    <name evidence="2" type="ORF">EV420DRAFT_1169631</name>
</gene>
<feature type="region of interest" description="Disordered" evidence="1">
    <location>
        <begin position="309"/>
        <end position="367"/>
    </location>
</feature>
<dbReference type="EMBL" id="JAUEPS010000083">
    <property type="protein sequence ID" value="KAK0439682.1"/>
    <property type="molecule type" value="Genomic_DNA"/>
</dbReference>
<protein>
    <submittedName>
        <fullName evidence="2">Uncharacterized protein</fullName>
    </submittedName>
</protein>
<dbReference type="GeneID" id="85349734"/>
<dbReference type="Proteomes" id="UP001175211">
    <property type="component" value="Unassembled WGS sequence"/>
</dbReference>
<keyword evidence="3" id="KW-1185">Reference proteome</keyword>
<evidence type="ECO:0000313" key="2">
    <source>
        <dbReference type="EMBL" id="KAK0439682.1"/>
    </source>
</evidence>
<accession>A0AA39MMF6</accession>
<reference evidence="2" key="1">
    <citation type="submission" date="2023-06" db="EMBL/GenBank/DDBJ databases">
        <authorList>
            <consortium name="Lawrence Berkeley National Laboratory"/>
            <person name="Ahrendt S."/>
            <person name="Sahu N."/>
            <person name="Indic B."/>
            <person name="Wong-Bajracharya J."/>
            <person name="Merenyi Z."/>
            <person name="Ke H.-M."/>
            <person name="Monk M."/>
            <person name="Kocsube S."/>
            <person name="Drula E."/>
            <person name="Lipzen A."/>
            <person name="Balint B."/>
            <person name="Henrissat B."/>
            <person name="Andreopoulos B."/>
            <person name="Martin F.M."/>
            <person name="Harder C.B."/>
            <person name="Rigling D."/>
            <person name="Ford K.L."/>
            <person name="Foster G.D."/>
            <person name="Pangilinan J."/>
            <person name="Papanicolaou A."/>
            <person name="Barry K."/>
            <person name="LaButti K."/>
            <person name="Viragh M."/>
            <person name="Koriabine M."/>
            <person name="Yan M."/>
            <person name="Riley R."/>
            <person name="Champramary S."/>
            <person name="Plett K.L."/>
            <person name="Tsai I.J."/>
            <person name="Slot J."/>
            <person name="Sipos G."/>
            <person name="Plett J."/>
            <person name="Nagy L.G."/>
            <person name="Grigoriev I.V."/>
        </authorList>
    </citation>
    <scope>NUCLEOTIDE SEQUENCE</scope>
    <source>
        <strain evidence="2">CCBAS 213</strain>
    </source>
</reference>
<organism evidence="2 3">
    <name type="scientific">Armillaria tabescens</name>
    <name type="common">Ringless honey mushroom</name>
    <name type="synonym">Agaricus tabescens</name>
    <dbReference type="NCBI Taxonomy" id="1929756"/>
    <lineage>
        <taxon>Eukaryota</taxon>
        <taxon>Fungi</taxon>
        <taxon>Dikarya</taxon>
        <taxon>Basidiomycota</taxon>
        <taxon>Agaricomycotina</taxon>
        <taxon>Agaricomycetes</taxon>
        <taxon>Agaricomycetidae</taxon>
        <taxon>Agaricales</taxon>
        <taxon>Marasmiineae</taxon>
        <taxon>Physalacriaceae</taxon>
        <taxon>Desarmillaria</taxon>
    </lineage>
</organism>
<dbReference type="RefSeq" id="XP_060323324.1">
    <property type="nucleotide sequence ID" value="XM_060466186.1"/>
</dbReference>
<proteinExistence type="predicted"/>
<comment type="caution">
    <text evidence="2">The sequence shown here is derived from an EMBL/GenBank/DDBJ whole genome shotgun (WGS) entry which is preliminary data.</text>
</comment>
<dbReference type="AlphaFoldDB" id="A0AA39MMF6"/>
<evidence type="ECO:0000313" key="3">
    <source>
        <dbReference type="Proteomes" id="UP001175211"/>
    </source>
</evidence>